<feature type="binding site" evidence="4">
    <location>
        <position position="92"/>
    </location>
    <ligand>
        <name>Zn(2+)</name>
        <dbReference type="ChEBI" id="CHEBI:29105"/>
    </ligand>
</feature>
<evidence type="ECO:0000256" key="1">
    <source>
        <dbReference type="ARBA" id="ARBA00022596"/>
    </source>
</evidence>
<dbReference type="Pfam" id="PF01155">
    <property type="entry name" value="HypA"/>
    <property type="match status" value="1"/>
</dbReference>
<dbReference type="HAMAP" id="MF_00213">
    <property type="entry name" value="HypA_HybF"/>
    <property type="match status" value="1"/>
</dbReference>
<dbReference type="PANTHER" id="PTHR34535:SF3">
    <property type="entry name" value="HYDROGENASE MATURATION FACTOR HYPA"/>
    <property type="match status" value="1"/>
</dbReference>
<protein>
    <recommendedName>
        <fullName evidence="4">Hydrogenase maturation factor HypA</fullName>
    </recommendedName>
</protein>
<dbReference type="GO" id="GO:0016530">
    <property type="term" value="F:metallochaperone activity"/>
    <property type="evidence" value="ECO:0007669"/>
    <property type="project" value="UniProtKB-ARBA"/>
</dbReference>
<sequence length="113" mass="12260">MHELALARGVVEVIEEQAAAQRFRRVVRVRLVIGALSHVEPEALAFGFDAVSRGTVAEGAALVIDRPPGQAYCLDCEATVTVDERAAPCPRCAGWRLMITGGDDMRIKDLEVE</sequence>
<dbReference type="EMBL" id="QYUL01000003">
    <property type="protein sequence ID" value="RJF79627.1"/>
    <property type="molecule type" value="Genomic_DNA"/>
</dbReference>
<dbReference type="PANTHER" id="PTHR34535">
    <property type="entry name" value="HYDROGENASE MATURATION FACTOR HYPA"/>
    <property type="match status" value="1"/>
</dbReference>
<keyword evidence="2 4" id="KW-0479">Metal-binding</keyword>
<dbReference type="PIRSF" id="PIRSF004761">
    <property type="entry name" value="Hydrgn_mat_HypA"/>
    <property type="match status" value="1"/>
</dbReference>
<comment type="similarity">
    <text evidence="4">Belongs to the HypA/HybF family.</text>
</comment>
<comment type="function">
    <text evidence="4">Involved in the maturation of [NiFe] hydrogenases. Required for nickel insertion into the metal center of the hydrogenase.</text>
</comment>
<dbReference type="GO" id="GO:0016151">
    <property type="term" value="F:nickel cation binding"/>
    <property type="evidence" value="ECO:0007669"/>
    <property type="project" value="UniProtKB-UniRule"/>
</dbReference>
<evidence type="ECO:0000256" key="3">
    <source>
        <dbReference type="ARBA" id="ARBA00022833"/>
    </source>
</evidence>
<dbReference type="GO" id="GO:0051604">
    <property type="term" value="P:protein maturation"/>
    <property type="evidence" value="ECO:0007669"/>
    <property type="project" value="InterPro"/>
</dbReference>
<evidence type="ECO:0000313" key="6">
    <source>
        <dbReference type="Proteomes" id="UP000283458"/>
    </source>
</evidence>
<evidence type="ECO:0000256" key="2">
    <source>
        <dbReference type="ARBA" id="ARBA00022723"/>
    </source>
</evidence>
<proteinExistence type="inferred from homology"/>
<dbReference type="AlphaFoldDB" id="A0A418VT28"/>
<dbReference type="Proteomes" id="UP000283458">
    <property type="component" value="Unassembled WGS sequence"/>
</dbReference>
<keyword evidence="3 4" id="KW-0862">Zinc</keyword>
<dbReference type="GO" id="GO:0008270">
    <property type="term" value="F:zinc ion binding"/>
    <property type="evidence" value="ECO:0007669"/>
    <property type="project" value="UniProtKB-UniRule"/>
</dbReference>
<dbReference type="FunFam" id="3.30.2320.80:FF:000001">
    <property type="entry name" value="Hydrogenase maturation factor HypA"/>
    <property type="match status" value="1"/>
</dbReference>
<dbReference type="InterPro" id="IPR000688">
    <property type="entry name" value="HypA/HybF"/>
</dbReference>
<keyword evidence="1 4" id="KW-0533">Nickel</keyword>
<dbReference type="RefSeq" id="WP_119833084.1">
    <property type="nucleotide sequence ID" value="NZ_QYUL01000003.1"/>
</dbReference>
<accession>A0A418VT28</accession>
<comment type="caution">
    <text evidence="5">The sequence shown here is derived from an EMBL/GenBank/DDBJ whole genome shotgun (WGS) entry which is preliminary data.</text>
</comment>
<feature type="binding site" evidence="4">
    <location>
        <position position="89"/>
    </location>
    <ligand>
        <name>Zn(2+)</name>
        <dbReference type="ChEBI" id="CHEBI:29105"/>
    </ligand>
</feature>
<evidence type="ECO:0000313" key="5">
    <source>
        <dbReference type="EMBL" id="RJF79627.1"/>
    </source>
</evidence>
<dbReference type="NCBIfam" id="TIGR00100">
    <property type="entry name" value="hypA"/>
    <property type="match status" value="1"/>
</dbReference>
<feature type="binding site" evidence="4">
    <location>
        <position position="2"/>
    </location>
    <ligand>
        <name>Ni(2+)</name>
        <dbReference type="ChEBI" id="CHEBI:49786"/>
    </ligand>
</feature>
<reference evidence="5 6" key="1">
    <citation type="submission" date="2018-09" db="EMBL/GenBank/DDBJ databases">
        <authorList>
            <person name="Zhu H."/>
        </authorList>
    </citation>
    <scope>NUCLEOTIDE SEQUENCE [LARGE SCALE GENOMIC DNA]</scope>
    <source>
        <strain evidence="5 6">K2W22B-5</strain>
    </source>
</reference>
<dbReference type="OrthoDB" id="288014at2"/>
<feature type="binding site" evidence="4">
    <location>
        <position position="76"/>
    </location>
    <ligand>
        <name>Zn(2+)</name>
        <dbReference type="ChEBI" id="CHEBI:29105"/>
    </ligand>
</feature>
<dbReference type="Gene3D" id="3.30.2320.80">
    <property type="match status" value="1"/>
</dbReference>
<name>A0A418VT28_9PROT</name>
<organism evidence="5 6">
    <name type="scientific">Azospirillum cavernae</name>
    <dbReference type="NCBI Taxonomy" id="2320860"/>
    <lineage>
        <taxon>Bacteria</taxon>
        <taxon>Pseudomonadati</taxon>
        <taxon>Pseudomonadota</taxon>
        <taxon>Alphaproteobacteria</taxon>
        <taxon>Rhodospirillales</taxon>
        <taxon>Azospirillaceae</taxon>
        <taxon>Azospirillum</taxon>
    </lineage>
</organism>
<evidence type="ECO:0000256" key="4">
    <source>
        <dbReference type="HAMAP-Rule" id="MF_00213"/>
    </source>
</evidence>
<keyword evidence="6" id="KW-1185">Reference proteome</keyword>
<gene>
    <name evidence="4 5" type="primary">hypA</name>
    <name evidence="5" type="ORF">D3877_23065</name>
</gene>
<feature type="binding site" evidence="4">
    <location>
        <position position="73"/>
    </location>
    <ligand>
        <name>Zn(2+)</name>
        <dbReference type="ChEBI" id="CHEBI:29105"/>
    </ligand>
</feature>